<evidence type="ECO:0000313" key="1">
    <source>
        <dbReference type="EMBL" id="NRF72257.1"/>
    </source>
</evidence>
<gene>
    <name evidence="1" type="ORF">HLB44_35260</name>
</gene>
<reference evidence="1 2" key="1">
    <citation type="submission" date="2020-05" db="EMBL/GenBank/DDBJ databases">
        <title>Aquincola sp. isolate from soil.</title>
        <authorList>
            <person name="Han J."/>
            <person name="Kim D.-U."/>
        </authorList>
    </citation>
    <scope>NUCLEOTIDE SEQUENCE [LARGE SCALE GENOMIC DNA]</scope>
    <source>
        <strain evidence="1 2">S2</strain>
    </source>
</reference>
<dbReference type="EMBL" id="JABRWJ010000021">
    <property type="protein sequence ID" value="NRF72257.1"/>
    <property type="molecule type" value="Genomic_DNA"/>
</dbReference>
<keyword evidence="2" id="KW-1185">Reference proteome</keyword>
<dbReference type="RefSeq" id="WP_173135153.1">
    <property type="nucleotide sequence ID" value="NZ_JABRWJ010000021.1"/>
</dbReference>
<sequence>MIKALRKAIYGQLAVTPWSLGKTGDGSGSTRRALIALASATGYFAVFEIGGPTSVLVLAVRRQLEPDCH</sequence>
<accession>A0ABX2EU34</accession>
<organism evidence="1 2">
    <name type="scientific">Pseudaquabacterium terrae</name>
    <dbReference type="NCBI Taxonomy" id="2732868"/>
    <lineage>
        <taxon>Bacteria</taxon>
        <taxon>Pseudomonadati</taxon>
        <taxon>Pseudomonadota</taxon>
        <taxon>Betaproteobacteria</taxon>
        <taxon>Burkholderiales</taxon>
        <taxon>Sphaerotilaceae</taxon>
        <taxon>Pseudaquabacterium</taxon>
    </lineage>
</organism>
<name>A0ABX2EU34_9BURK</name>
<proteinExistence type="predicted"/>
<protein>
    <submittedName>
        <fullName evidence="1">Uncharacterized protein</fullName>
    </submittedName>
</protein>
<evidence type="ECO:0000313" key="2">
    <source>
        <dbReference type="Proteomes" id="UP000737171"/>
    </source>
</evidence>
<dbReference type="Proteomes" id="UP000737171">
    <property type="component" value="Unassembled WGS sequence"/>
</dbReference>
<comment type="caution">
    <text evidence="1">The sequence shown here is derived from an EMBL/GenBank/DDBJ whole genome shotgun (WGS) entry which is preliminary data.</text>
</comment>